<keyword evidence="3" id="KW-0999">Mitochondrion inner membrane</keyword>
<dbReference type="OrthoDB" id="73691at2759"/>
<name>A0A7R9LK96_9ACAR</name>
<dbReference type="PROSITE" id="PS51758">
    <property type="entry name" value="LETM1_RBD"/>
    <property type="match status" value="1"/>
</dbReference>
<dbReference type="PANTHER" id="PTHR14009">
    <property type="entry name" value="LEUCINE ZIPPER-EF-HAND CONTAINING TRANSMEMBRANE PROTEIN"/>
    <property type="match status" value="1"/>
</dbReference>
<gene>
    <name evidence="10" type="ORF">ONB1V03_LOCUS3927</name>
</gene>
<organism evidence="10">
    <name type="scientific">Oppiella nova</name>
    <dbReference type="NCBI Taxonomy" id="334625"/>
    <lineage>
        <taxon>Eukaryota</taxon>
        <taxon>Metazoa</taxon>
        <taxon>Ecdysozoa</taxon>
        <taxon>Arthropoda</taxon>
        <taxon>Chelicerata</taxon>
        <taxon>Arachnida</taxon>
        <taxon>Acari</taxon>
        <taxon>Acariformes</taxon>
        <taxon>Sarcoptiformes</taxon>
        <taxon>Oribatida</taxon>
        <taxon>Brachypylina</taxon>
        <taxon>Oppioidea</taxon>
        <taxon>Oppiidae</taxon>
        <taxon>Oppiella</taxon>
    </lineage>
</organism>
<evidence type="ECO:0000256" key="7">
    <source>
        <dbReference type="PROSITE-ProRule" id="PRU01094"/>
    </source>
</evidence>
<feature type="transmembrane region" description="Helical" evidence="8">
    <location>
        <begin position="141"/>
        <end position="164"/>
    </location>
</feature>
<protein>
    <recommendedName>
        <fullName evidence="9">Letm1 RBD domain-containing protein</fullName>
    </recommendedName>
</protein>
<reference evidence="10" key="1">
    <citation type="submission" date="2020-11" db="EMBL/GenBank/DDBJ databases">
        <authorList>
            <person name="Tran Van P."/>
        </authorList>
    </citation>
    <scope>NUCLEOTIDE SEQUENCE</scope>
</reference>
<dbReference type="InterPro" id="IPR044202">
    <property type="entry name" value="LETM1/MDM38-like"/>
</dbReference>
<evidence type="ECO:0000256" key="5">
    <source>
        <dbReference type="ARBA" id="ARBA00023128"/>
    </source>
</evidence>
<evidence type="ECO:0000313" key="11">
    <source>
        <dbReference type="Proteomes" id="UP000728032"/>
    </source>
</evidence>
<dbReference type="GO" id="GO:0043022">
    <property type="term" value="F:ribosome binding"/>
    <property type="evidence" value="ECO:0007669"/>
    <property type="project" value="InterPro"/>
</dbReference>
<keyword evidence="6 8" id="KW-0472">Membrane</keyword>
<dbReference type="GO" id="GO:0005743">
    <property type="term" value="C:mitochondrial inner membrane"/>
    <property type="evidence" value="ECO:0007669"/>
    <property type="project" value="UniProtKB-SubCell"/>
</dbReference>
<evidence type="ECO:0000256" key="4">
    <source>
        <dbReference type="ARBA" id="ARBA00022989"/>
    </source>
</evidence>
<evidence type="ECO:0000256" key="3">
    <source>
        <dbReference type="ARBA" id="ARBA00022792"/>
    </source>
</evidence>
<dbReference type="AlphaFoldDB" id="A0A7R9LK96"/>
<dbReference type="InterPro" id="IPR033122">
    <property type="entry name" value="LETM1-like_RBD"/>
</dbReference>
<evidence type="ECO:0000259" key="9">
    <source>
        <dbReference type="PROSITE" id="PS51758"/>
    </source>
</evidence>
<dbReference type="EMBL" id="OC916067">
    <property type="protein sequence ID" value="CAD7643039.1"/>
    <property type="molecule type" value="Genomic_DNA"/>
</dbReference>
<dbReference type="Pfam" id="PF07766">
    <property type="entry name" value="LETM1_RBD"/>
    <property type="match status" value="1"/>
</dbReference>
<dbReference type="PANTHER" id="PTHR14009:SF13">
    <property type="entry name" value="LETM1 DOMAIN-CONTAINING PROTEIN 1"/>
    <property type="match status" value="1"/>
</dbReference>
<dbReference type="GO" id="GO:0030003">
    <property type="term" value="P:intracellular monoatomic cation homeostasis"/>
    <property type="evidence" value="ECO:0007669"/>
    <property type="project" value="TreeGrafter"/>
</dbReference>
<evidence type="ECO:0000256" key="8">
    <source>
        <dbReference type="SAM" id="Phobius"/>
    </source>
</evidence>
<feature type="domain" description="Letm1 RBD" evidence="9">
    <location>
        <begin position="190"/>
        <end position="342"/>
    </location>
</feature>
<keyword evidence="5 7" id="KW-0496">Mitochondrion</keyword>
<sequence>MKSKIWSQFVVKNVKQLSIASEIRLTPLPSDAMSANRLICRHFCDKKPFDDNYVKPLSGVKRFISRQFFRFIESYERVLEKRFPKTFKIYRVFTIGAKDFYGDVVQYLQISKQLFDGRRVHELTYNELMVYMRTPKDMARVGPVLLVSALPFANYVVFPLAYWFPKQLLSSHFWTLEQRQTFQTMHHKKQLYHFRPVFRCIQSRLPFVTSEDNLREKCRLVFAALGSGTHPSVDHILDMKPVFRDKPYGMQYLKSKHLTELCRMYGLNAFPLGKRSRLINHIGFVRELDLAIDRTGIQSLNLDQIKTACFMRGLNPIELSKEEMIAWLQTWIGIAHKVDSNY</sequence>
<evidence type="ECO:0000256" key="1">
    <source>
        <dbReference type="ARBA" id="ARBA00004434"/>
    </source>
</evidence>
<evidence type="ECO:0000313" key="10">
    <source>
        <dbReference type="EMBL" id="CAD7643039.1"/>
    </source>
</evidence>
<proteinExistence type="predicted"/>
<accession>A0A7R9LK96</accession>
<keyword evidence="11" id="KW-1185">Reference proteome</keyword>
<evidence type="ECO:0000256" key="6">
    <source>
        <dbReference type="ARBA" id="ARBA00023136"/>
    </source>
</evidence>
<comment type="subcellular location">
    <subcellularLocation>
        <location evidence="1">Mitochondrion inner membrane</location>
        <topology evidence="1">Single-pass membrane protein</topology>
    </subcellularLocation>
</comment>
<evidence type="ECO:0000256" key="2">
    <source>
        <dbReference type="ARBA" id="ARBA00022692"/>
    </source>
</evidence>
<dbReference type="EMBL" id="CAJPVJ010001242">
    <property type="protein sequence ID" value="CAG2164371.1"/>
    <property type="molecule type" value="Genomic_DNA"/>
</dbReference>
<dbReference type="Proteomes" id="UP000728032">
    <property type="component" value="Unassembled WGS sequence"/>
</dbReference>
<keyword evidence="2 8" id="KW-0812">Transmembrane</keyword>
<keyword evidence="4 8" id="KW-1133">Transmembrane helix</keyword>